<evidence type="ECO:0000256" key="2">
    <source>
        <dbReference type="ARBA" id="ARBA00022448"/>
    </source>
</evidence>
<reference evidence="11 12" key="1">
    <citation type="submission" date="2019-11" db="EMBL/GenBank/DDBJ databases">
        <title>Comparative genomics of hydrocarbon-degrading Desulfosarcina strains.</title>
        <authorList>
            <person name="Watanabe M."/>
            <person name="Kojima H."/>
            <person name="Fukui M."/>
        </authorList>
    </citation>
    <scope>NUCLEOTIDE SEQUENCE [LARGE SCALE GENOMIC DNA]</scope>
    <source>
        <strain evidence="11 12">PP31</strain>
    </source>
</reference>
<name>A0A5K7Z2A4_9BACT</name>
<feature type="transmembrane region" description="Helical" evidence="9">
    <location>
        <begin position="37"/>
        <end position="55"/>
    </location>
</feature>
<evidence type="ECO:0000256" key="9">
    <source>
        <dbReference type="SAM" id="Phobius"/>
    </source>
</evidence>
<dbReference type="PANTHER" id="PTHR35011">
    <property type="entry name" value="2,3-DIKETO-L-GULONATE TRAP TRANSPORTER SMALL PERMEASE PROTEIN YIAM"/>
    <property type="match status" value="1"/>
</dbReference>
<accession>A0A5K7Z2A4</accession>
<evidence type="ECO:0000313" key="12">
    <source>
        <dbReference type="Proteomes" id="UP000427769"/>
    </source>
</evidence>
<dbReference type="KEGG" id="dwd:DSCW_10680"/>
<feature type="domain" description="Tripartite ATP-independent periplasmic transporters DctQ component" evidence="10">
    <location>
        <begin position="46"/>
        <end position="165"/>
    </location>
</feature>
<keyword evidence="3" id="KW-1003">Cell membrane</keyword>
<dbReference type="InterPro" id="IPR007387">
    <property type="entry name" value="TRAP_DctQ"/>
</dbReference>
<evidence type="ECO:0000256" key="4">
    <source>
        <dbReference type="ARBA" id="ARBA00022519"/>
    </source>
</evidence>
<evidence type="ECO:0000256" key="7">
    <source>
        <dbReference type="ARBA" id="ARBA00023136"/>
    </source>
</evidence>
<dbReference type="GO" id="GO:0005886">
    <property type="term" value="C:plasma membrane"/>
    <property type="evidence" value="ECO:0007669"/>
    <property type="project" value="UniProtKB-SubCell"/>
</dbReference>
<gene>
    <name evidence="11" type="ORF">DSCW_10680</name>
</gene>
<feature type="transmembrane region" description="Helical" evidence="9">
    <location>
        <begin position="142"/>
        <end position="163"/>
    </location>
</feature>
<feature type="transmembrane region" description="Helical" evidence="9">
    <location>
        <begin position="67"/>
        <end position="88"/>
    </location>
</feature>
<keyword evidence="5 9" id="KW-0812">Transmembrane</keyword>
<evidence type="ECO:0000256" key="5">
    <source>
        <dbReference type="ARBA" id="ARBA00022692"/>
    </source>
</evidence>
<dbReference type="Proteomes" id="UP000427769">
    <property type="component" value="Chromosome"/>
</dbReference>
<dbReference type="InterPro" id="IPR055348">
    <property type="entry name" value="DctQ"/>
</dbReference>
<dbReference type="Pfam" id="PF04290">
    <property type="entry name" value="DctQ"/>
    <property type="match status" value="1"/>
</dbReference>
<evidence type="ECO:0000256" key="6">
    <source>
        <dbReference type="ARBA" id="ARBA00022989"/>
    </source>
</evidence>
<dbReference type="EMBL" id="AP021875">
    <property type="protein sequence ID" value="BBO73651.1"/>
    <property type="molecule type" value="Genomic_DNA"/>
</dbReference>
<dbReference type="AlphaFoldDB" id="A0A5K7Z2A4"/>
<keyword evidence="6 9" id="KW-1133">Transmembrane helix</keyword>
<keyword evidence="7 9" id="KW-0472">Membrane</keyword>
<proteinExistence type="inferred from homology"/>
<feature type="transmembrane region" description="Helical" evidence="9">
    <location>
        <begin position="109"/>
        <end position="130"/>
    </location>
</feature>
<protein>
    <recommendedName>
        <fullName evidence="10">Tripartite ATP-independent periplasmic transporters DctQ component domain-containing protein</fullName>
    </recommendedName>
</protein>
<keyword evidence="12" id="KW-1185">Reference proteome</keyword>
<comment type="subcellular location">
    <subcellularLocation>
        <location evidence="1">Cell inner membrane</location>
        <topology evidence="1">Multi-pass membrane protein</topology>
    </subcellularLocation>
</comment>
<evidence type="ECO:0000259" key="10">
    <source>
        <dbReference type="Pfam" id="PF04290"/>
    </source>
</evidence>
<evidence type="ECO:0000256" key="1">
    <source>
        <dbReference type="ARBA" id="ARBA00004429"/>
    </source>
</evidence>
<comment type="similarity">
    <text evidence="8">Belongs to the TRAP transporter small permease family.</text>
</comment>
<keyword evidence="4" id="KW-0997">Cell inner membrane</keyword>
<sequence length="185" mass="20504">MREYESLLSSTLTLPIKKSVTRFIKRLDDALARIEKCVIVACFALLVAAVLFSILSRNLFHLPSHRIFESAPSLVLWMALLGASLALKQRRHIRLELVLRYCSQTVRKWSGRVVSLFGAAVMAGLLITSIDFVRNEIAMFGGWGWLAIIFPIFFGSTAFRYLAALMVSPDSHPSGDSAATGESGR</sequence>
<evidence type="ECO:0000313" key="11">
    <source>
        <dbReference type="EMBL" id="BBO73651.1"/>
    </source>
</evidence>
<keyword evidence="2" id="KW-0813">Transport</keyword>
<evidence type="ECO:0000256" key="3">
    <source>
        <dbReference type="ARBA" id="ARBA00022475"/>
    </source>
</evidence>
<evidence type="ECO:0000256" key="8">
    <source>
        <dbReference type="ARBA" id="ARBA00038436"/>
    </source>
</evidence>
<organism evidence="11 12">
    <name type="scientific">Desulfosarcina widdelii</name>
    <dbReference type="NCBI Taxonomy" id="947919"/>
    <lineage>
        <taxon>Bacteria</taxon>
        <taxon>Pseudomonadati</taxon>
        <taxon>Thermodesulfobacteriota</taxon>
        <taxon>Desulfobacteria</taxon>
        <taxon>Desulfobacterales</taxon>
        <taxon>Desulfosarcinaceae</taxon>
        <taxon>Desulfosarcina</taxon>
    </lineage>
</organism>